<dbReference type="PANTHER" id="PTHR33103:SF110">
    <property type="entry name" value="DUF674 FAMILY PROTEIN"/>
    <property type="match status" value="1"/>
</dbReference>
<dbReference type="OrthoDB" id="2014278at2759"/>
<keyword evidence="2" id="KW-1185">Reference proteome</keyword>
<gene>
    <name evidence="1" type="ORF">COLO4_10931</name>
</gene>
<dbReference type="STRING" id="93759.A0A1R3K6E0"/>
<protein>
    <recommendedName>
        <fullName evidence="3">DUF674 domain-containing protein</fullName>
    </recommendedName>
</protein>
<organism evidence="1 2">
    <name type="scientific">Corchorus olitorius</name>
    <dbReference type="NCBI Taxonomy" id="93759"/>
    <lineage>
        <taxon>Eukaryota</taxon>
        <taxon>Viridiplantae</taxon>
        <taxon>Streptophyta</taxon>
        <taxon>Embryophyta</taxon>
        <taxon>Tracheophyta</taxon>
        <taxon>Spermatophyta</taxon>
        <taxon>Magnoliopsida</taxon>
        <taxon>eudicotyledons</taxon>
        <taxon>Gunneridae</taxon>
        <taxon>Pentapetalae</taxon>
        <taxon>rosids</taxon>
        <taxon>malvids</taxon>
        <taxon>Malvales</taxon>
        <taxon>Malvaceae</taxon>
        <taxon>Grewioideae</taxon>
        <taxon>Apeibeae</taxon>
        <taxon>Corchorus</taxon>
    </lineage>
</organism>
<accession>A0A1R3K6E0</accession>
<dbReference type="EMBL" id="AWUE01014604">
    <property type="protein sequence ID" value="OMP02650.1"/>
    <property type="molecule type" value="Genomic_DNA"/>
</dbReference>
<sequence length="258" mass="28210">MSPNNTVSLKLLIDSKHQRVLFAEAGKDFVDFLLNILLLPVGTVMGVLPKEDMAGIGNLYDSLENLSDTYMQPTANKDTLLNPQVAVSNPAVNLPLLLPNLQTSTSAIGKFYRCNHGSYNCRTYITNDPKSICPNCKFVMNDRVTFVNPPNPASDEGGYVKGVITYMIMDDLVVKPMSTISSITLLNKFNIKDVGVLEEKVIDLGTDEALKLLKMSLQSKTVLTDAFLGKKERRCDLAEEVGAVKYPDFAPLGGGGEE</sequence>
<reference evidence="2" key="1">
    <citation type="submission" date="2013-09" db="EMBL/GenBank/DDBJ databases">
        <title>Corchorus olitorius genome sequencing.</title>
        <authorList>
            <person name="Alam M."/>
            <person name="Haque M.S."/>
            <person name="Islam M.S."/>
            <person name="Emdad E.M."/>
            <person name="Islam M.M."/>
            <person name="Ahmed B."/>
            <person name="Halim A."/>
            <person name="Hossen Q.M.M."/>
            <person name="Hossain M.Z."/>
            <person name="Ahmed R."/>
            <person name="Khan M.M."/>
            <person name="Islam R."/>
            <person name="Rashid M.M."/>
            <person name="Khan S.A."/>
            <person name="Rahman M.S."/>
            <person name="Alam M."/>
            <person name="Yahiya A.S."/>
            <person name="Khan M.S."/>
            <person name="Azam M.S."/>
            <person name="Haque T."/>
            <person name="Lashkar M.Z.H."/>
            <person name="Akhand A.I."/>
            <person name="Morshed G."/>
            <person name="Roy S."/>
            <person name="Uddin K.S."/>
            <person name="Rabeya T."/>
            <person name="Hossain A.S."/>
            <person name="Chowdhury A."/>
            <person name="Snigdha A.R."/>
            <person name="Mortoza M.S."/>
            <person name="Matin S.A."/>
            <person name="Hoque S.M.E."/>
            <person name="Islam M.K."/>
            <person name="Roy D.K."/>
            <person name="Haider R."/>
            <person name="Moosa M.M."/>
            <person name="Elias S.M."/>
            <person name="Hasan A.M."/>
            <person name="Jahan S."/>
            <person name="Shafiuddin M."/>
            <person name="Mahmood N."/>
            <person name="Shommy N.S."/>
        </authorList>
    </citation>
    <scope>NUCLEOTIDE SEQUENCE [LARGE SCALE GENOMIC DNA]</scope>
    <source>
        <strain evidence="2">cv. O-4</strain>
    </source>
</reference>
<dbReference type="Proteomes" id="UP000187203">
    <property type="component" value="Unassembled WGS sequence"/>
</dbReference>
<dbReference type="Pfam" id="PF05056">
    <property type="entry name" value="DUF674"/>
    <property type="match status" value="1"/>
</dbReference>
<dbReference type="InterPro" id="IPR007750">
    <property type="entry name" value="DUF674"/>
</dbReference>
<dbReference type="AlphaFoldDB" id="A0A1R3K6E0"/>
<evidence type="ECO:0000313" key="1">
    <source>
        <dbReference type="EMBL" id="OMP02650.1"/>
    </source>
</evidence>
<evidence type="ECO:0000313" key="2">
    <source>
        <dbReference type="Proteomes" id="UP000187203"/>
    </source>
</evidence>
<evidence type="ECO:0008006" key="3">
    <source>
        <dbReference type="Google" id="ProtNLM"/>
    </source>
</evidence>
<name>A0A1R3K6E0_9ROSI</name>
<comment type="caution">
    <text evidence="1">The sequence shown here is derived from an EMBL/GenBank/DDBJ whole genome shotgun (WGS) entry which is preliminary data.</text>
</comment>
<proteinExistence type="predicted"/>
<dbReference type="PANTHER" id="PTHR33103">
    <property type="entry name" value="OS01G0153900 PROTEIN"/>
    <property type="match status" value="1"/>
</dbReference>